<dbReference type="RefSeq" id="WP_038262779.1">
    <property type="nucleotide sequence ID" value="NZ_FSRH01000007.1"/>
</dbReference>
<keyword evidence="6 9" id="KW-1133">Transmembrane helix</keyword>
<feature type="transmembrane region" description="Helical" evidence="9">
    <location>
        <begin position="245"/>
        <end position="263"/>
    </location>
</feature>
<protein>
    <submittedName>
        <fullName evidence="10">Trk system potassium uptake protein TrkH</fullName>
    </submittedName>
</protein>
<organism evidence="10 11">
    <name type="scientific">Peptoclostridium litorale DSM 5388</name>
    <dbReference type="NCBI Taxonomy" id="1121324"/>
    <lineage>
        <taxon>Bacteria</taxon>
        <taxon>Bacillati</taxon>
        <taxon>Bacillota</taxon>
        <taxon>Clostridia</taxon>
        <taxon>Peptostreptococcales</taxon>
        <taxon>Peptoclostridiaceae</taxon>
        <taxon>Peptoclostridium</taxon>
    </lineage>
</organism>
<gene>
    <name evidence="10" type="primary">trkH</name>
    <name evidence="10" type="ORF">CLIT_5c01490</name>
</gene>
<comment type="similarity">
    <text evidence="2">Belongs to the TrkH potassium transport family.</text>
</comment>
<comment type="caution">
    <text evidence="10">The sequence shown here is derived from an EMBL/GenBank/DDBJ whole genome shotgun (WGS) entry which is preliminary data.</text>
</comment>
<dbReference type="STRING" id="1121324.CLIT_5c01490"/>
<sequence length="494" mass="54618">MRKNVNFLEIIKILSLMCITMSSILIIPLAYALSFNEQSSALAFASTSAFFLSLGGLGYALTRRFHVKLNMPSSMLACLLSWLLSSCIGAIPFMLALDKGFIDSLFESVSGFTTTGITVFTGLDQMPKSVLLWRNLTQWLGGLGILTFFLLVTFKSESDIWKLFGAESHKAHVSRPVPNIHSTIRILWGIYVFITVLEIAFLRLFGVSLYDSVLHSFSTVSTGGFSPYDQSLLQFYKSKYPNYKLIEYCVTFFMFISGVNFLLHYRLIVGGIRGYLKDMEFRSYFKITLFFSAIVYAESIFIGGFGYLDENVFRKSLFQVVSIVTTTGFSTEYIGSDFFGSSAQLLFPALMLIGGCIGSTAGGVKILRIAILGKLFSREILKTAVPKSVVIPVTLDNIRVGNEEVLKVCSIFFGWILVIFTGAVITGALSDLGPFESLSGMLSAVGNIGPFYFSVEQMASLSPVIKLTYIAGMLCGRLEILPVFIILSMRSKLL</sequence>
<keyword evidence="5 9" id="KW-0812">Transmembrane</keyword>
<dbReference type="GO" id="GO:0005886">
    <property type="term" value="C:plasma membrane"/>
    <property type="evidence" value="ECO:0007669"/>
    <property type="project" value="UniProtKB-SubCell"/>
</dbReference>
<evidence type="ECO:0000256" key="9">
    <source>
        <dbReference type="SAM" id="Phobius"/>
    </source>
</evidence>
<feature type="transmembrane region" description="Helical" evidence="9">
    <location>
        <begin position="74"/>
        <end position="97"/>
    </location>
</feature>
<evidence type="ECO:0000256" key="6">
    <source>
        <dbReference type="ARBA" id="ARBA00022989"/>
    </source>
</evidence>
<feature type="transmembrane region" description="Helical" evidence="9">
    <location>
        <begin position="345"/>
        <end position="367"/>
    </location>
</feature>
<dbReference type="PANTHER" id="PTHR32024:SF2">
    <property type="entry name" value="TRK SYSTEM POTASSIUM UPTAKE PROTEIN TRKG-RELATED"/>
    <property type="match status" value="1"/>
</dbReference>
<accession>A0A069RPQ4</accession>
<feature type="transmembrane region" description="Helical" evidence="9">
    <location>
        <begin position="284"/>
        <end position="308"/>
    </location>
</feature>
<keyword evidence="4" id="KW-1003">Cell membrane</keyword>
<dbReference type="InterPro" id="IPR003445">
    <property type="entry name" value="Cat_transpt"/>
</dbReference>
<dbReference type="GO" id="GO:0030001">
    <property type="term" value="P:metal ion transport"/>
    <property type="evidence" value="ECO:0007669"/>
    <property type="project" value="UniProtKB-ARBA"/>
</dbReference>
<dbReference type="AlphaFoldDB" id="A0A069RPQ4"/>
<dbReference type="Proteomes" id="UP000027946">
    <property type="component" value="Unassembled WGS sequence"/>
</dbReference>
<dbReference type="Pfam" id="PF02386">
    <property type="entry name" value="TrkH"/>
    <property type="match status" value="2"/>
</dbReference>
<dbReference type="EMBL" id="JJMM01000005">
    <property type="protein sequence ID" value="KDR96137.1"/>
    <property type="molecule type" value="Genomic_DNA"/>
</dbReference>
<evidence type="ECO:0000256" key="2">
    <source>
        <dbReference type="ARBA" id="ARBA00009137"/>
    </source>
</evidence>
<evidence type="ECO:0000256" key="5">
    <source>
        <dbReference type="ARBA" id="ARBA00022692"/>
    </source>
</evidence>
<feature type="transmembrane region" description="Helical" evidence="9">
    <location>
        <begin position="12"/>
        <end position="35"/>
    </location>
</feature>
<evidence type="ECO:0000256" key="7">
    <source>
        <dbReference type="ARBA" id="ARBA00023065"/>
    </source>
</evidence>
<evidence type="ECO:0000256" key="4">
    <source>
        <dbReference type="ARBA" id="ARBA00022475"/>
    </source>
</evidence>
<evidence type="ECO:0000256" key="3">
    <source>
        <dbReference type="ARBA" id="ARBA00022448"/>
    </source>
</evidence>
<evidence type="ECO:0000256" key="1">
    <source>
        <dbReference type="ARBA" id="ARBA00004651"/>
    </source>
</evidence>
<dbReference type="eggNOG" id="COG0168">
    <property type="taxonomic scope" value="Bacteria"/>
</dbReference>
<feature type="transmembrane region" description="Helical" evidence="9">
    <location>
        <begin position="467"/>
        <end position="489"/>
    </location>
</feature>
<keyword evidence="7" id="KW-0406">Ion transport</keyword>
<proteinExistence type="inferred from homology"/>
<reference evidence="10 11" key="1">
    <citation type="submission" date="2014-03" db="EMBL/GenBank/DDBJ databases">
        <title>Genome sequence of Clostridium litorale W6, DSM 5388.</title>
        <authorList>
            <person name="Poehlein A."/>
            <person name="Jagirdar A."/>
            <person name="Khonsari B."/>
            <person name="Chibani C.M."/>
            <person name="Gutierrez Gutierrez D.A."/>
            <person name="Davydova E."/>
            <person name="Alghaithi H.S."/>
            <person name="Nair K.P."/>
            <person name="Dhamotharan K."/>
            <person name="Chandran L."/>
            <person name="G W."/>
            <person name="Daniel R."/>
        </authorList>
    </citation>
    <scope>NUCLEOTIDE SEQUENCE [LARGE SCALE GENOMIC DNA]</scope>
    <source>
        <strain evidence="10 11">W6</strain>
    </source>
</reference>
<feature type="transmembrane region" description="Helical" evidence="9">
    <location>
        <begin position="405"/>
        <end position="425"/>
    </location>
</feature>
<keyword evidence="11" id="KW-1185">Reference proteome</keyword>
<dbReference type="OrthoDB" id="9810952at2"/>
<evidence type="ECO:0000313" key="11">
    <source>
        <dbReference type="Proteomes" id="UP000027946"/>
    </source>
</evidence>
<name>A0A069RPQ4_PEPLI</name>
<dbReference type="PANTHER" id="PTHR32024">
    <property type="entry name" value="TRK SYSTEM POTASSIUM UPTAKE PROTEIN TRKG-RELATED"/>
    <property type="match status" value="1"/>
</dbReference>
<feature type="transmembrane region" description="Helical" evidence="9">
    <location>
        <begin position="136"/>
        <end position="154"/>
    </location>
</feature>
<dbReference type="GO" id="GO:0008324">
    <property type="term" value="F:monoatomic cation transmembrane transporter activity"/>
    <property type="evidence" value="ECO:0007669"/>
    <property type="project" value="InterPro"/>
</dbReference>
<comment type="subcellular location">
    <subcellularLocation>
        <location evidence="1">Cell membrane</location>
        <topology evidence="1">Multi-pass membrane protein</topology>
    </subcellularLocation>
</comment>
<feature type="transmembrane region" description="Helical" evidence="9">
    <location>
        <begin position="186"/>
        <end position="206"/>
    </location>
</feature>
<keyword evidence="8 9" id="KW-0472">Membrane</keyword>
<feature type="transmembrane region" description="Helical" evidence="9">
    <location>
        <begin position="41"/>
        <end position="62"/>
    </location>
</feature>
<keyword evidence="3" id="KW-0813">Transport</keyword>
<evidence type="ECO:0000256" key="8">
    <source>
        <dbReference type="ARBA" id="ARBA00023136"/>
    </source>
</evidence>
<evidence type="ECO:0000313" key="10">
    <source>
        <dbReference type="EMBL" id="KDR96137.1"/>
    </source>
</evidence>